<dbReference type="GO" id="GO:0016209">
    <property type="term" value="F:antioxidant activity"/>
    <property type="evidence" value="ECO:0007669"/>
    <property type="project" value="InterPro"/>
</dbReference>
<dbReference type="OrthoDB" id="662072at2"/>
<dbReference type="GO" id="GO:0016491">
    <property type="term" value="F:oxidoreductase activity"/>
    <property type="evidence" value="ECO:0007669"/>
    <property type="project" value="InterPro"/>
</dbReference>
<dbReference type="Pfam" id="PF00578">
    <property type="entry name" value="AhpC-TSA"/>
    <property type="match status" value="1"/>
</dbReference>
<dbReference type="AlphaFoldDB" id="A0A1I2SUT8"/>
<evidence type="ECO:0000313" key="4">
    <source>
        <dbReference type="Proteomes" id="UP000199642"/>
    </source>
</evidence>
<feature type="transmembrane region" description="Helical" evidence="1">
    <location>
        <begin position="6"/>
        <end position="23"/>
    </location>
</feature>
<accession>A0A1I2SUT8</accession>
<gene>
    <name evidence="3" type="ORF">SAMN04487988_10578</name>
</gene>
<evidence type="ECO:0000256" key="1">
    <source>
        <dbReference type="SAM" id="Phobius"/>
    </source>
</evidence>
<feature type="domain" description="Alkyl hydroperoxide reductase subunit C/ Thiol specific antioxidant" evidence="2">
    <location>
        <begin position="39"/>
        <end position="152"/>
    </location>
</feature>
<dbReference type="InterPro" id="IPR036249">
    <property type="entry name" value="Thioredoxin-like_sf"/>
</dbReference>
<dbReference type="RefSeq" id="WP_092790637.1">
    <property type="nucleotide sequence ID" value="NZ_JBHRVW010000002.1"/>
</dbReference>
<dbReference type="Proteomes" id="UP000199642">
    <property type="component" value="Unassembled WGS sequence"/>
</dbReference>
<keyword evidence="1" id="KW-1133">Transmembrane helix</keyword>
<dbReference type="SUPFAM" id="SSF52833">
    <property type="entry name" value="Thioredoxin-like"/>
    <property type="match status" value="1"/>
</dbReference>
<evidence type="ECO:0000313" key="3">
    <source>
        <dbReference type="EMBL" id="SFG56512.1"/>
    </source>
</evidence>
<reference evidence="4" key="1">
    <citation type="submission" date="2016-10" db="EMBL/GenBank/DDBJ databases">
        <authorList>
            <person name="Varghese N."/>
            <person name="Submissions S."/>
        </authorList>
    </citation>
    <scope>NUCLEOTIDE SEQUENCE [LARGE SCALE GENOMIC DNA]</scope>
    <source>
        <strain evidence="4">DSM 19315</strain>
    </source>
</reference>
<organism evidence="3 4">
    <name type="scientific">Algoriphagus hitonicola</name>
    <dbReference type="NCBI Taxonomy" id="435880"/>
    <lineage>
        <taxon>Bacteria</taxon>
        <taxon>Pseudomonadati</taxon>
        <taxon>Bacteroidota</taxon>
        <taxon>Cytophagia</taxon>
        <taxon>Cytophagales</taxon>
        <taxon>Cyclobacteriaceae</taxon>
        <taxon>Algoriphagus</taxon>
    </lineage>
</organism>
<keyword evidence="1" id="KW-0472">Membrane</keyword>
<sequence>MDTRKFILLSLYLVVLLCFILIYRQFSYQFNRKMLFIEFPNLIIKNLDGNNASLRNITTDIPSVLIYFNSSCPICQSEAELIESKFRADTLTRFLWVSSESLEEVKKFAAHYSLDRLDTHRFYSDTLFRLANAFRLTGVPATFVYDAEGNLVDYTLGAVSVSDLNLSIQKAHDRSR</sequence>
<keyword evidence="1" id="KW-0812">Transmembrane</keyword>
<keyword evidence="4" id="KW-1185">Reference proteome</keyword>
<dbReference type="InterPro" id="IPR000866">
    <property type="entry name" value="AhpC/TSA"/>
</dbReference>
<dbReference type="STRING" id="435880.SAMN04487988_10578"/>
<dbReference type="CDD" id="cd02966">
    <property type="entry name" value="TlpA_like_family"/>
    <property type="match status" value="1"/>
</dbReference>
<evidence type="ECO:0000259" key="2">
    <source>
        <dbReference type="Pfam" id="PF00578"/>
    </source>
</evidence>
<protein>
    <submittedName>
        <fullName evidence="3">Peroxiredoxin</fullName>
    </submittedName>
</protein>
<proteinExistence type="predicted"/>
<dbReference type="EMBL" id="FOPC01000005">
    <property type="protein sequence ID" value="SFG56512.1"/>
    <property type="molecule type" value="Genomic_DNA"/>
</dbReference>
<name>A0A1I2SUT8_9BACT</name>
<dbReference type="Gene3D" id="3.40.30.10">
    <property type="entry name" value="Glutaredoxin"/>
    <property type="match status" value="1"/>
</dbReference>